<organism evidence="8 9">
    <name type="scientific">Pseudodesulfovibrio aespoeensis (strain ATCC 700646 / DSM 10631 / Aspo-2)</name>
    <name type="common">Desulfovibrio aespoeensis</name>
    <dbReference type="NCBI Taxonomy" id="643562"/>
    <lineage>
        <taxon>Bacteria</taxon>
        <taxon>Pseudomonadati</taxon>
        <taxon>Thermodesulfobacteriota</taxon>
        <taxon>Desulfovibrionia</taxon>
        <taxon>Desulfovibrionales</taxon>
        <taxon>Desulfovibrionaceae</taxon>
    </lineage>
</organism>
<dbReference type="InterPro" id="IPR015854">
    <property type="entry name" value="ABC_transpr_LolD-like"/>
</dbReference>
<dbReference type="GO" id="GO:0022857">
    <property type="term" value="F:transmembrane transporter activity"/>
    <property type="evidence" value="ECO:0007669"/>
    <property type="project" value="TreeGrafter"/>
</dbReference>
<comment type="function">
    <text evidence="1">Part of the ABC transporter FtsEX involved in cellular division. Important for assembly or stability of the septal ring.</text>
</comment>
<protein>
    <recommendedName>
        <fullName evidence="3">Cell division ATP-binding protein FtsE</fullName>
    </recommendedName>
</protein>
<gene>
    <name evidence="8" type="ordered locus">Daes_0376</name>
</gene>
<dbReference type="InterPro" id="IPR017911">
    <property type="entry name" value="MacB-like_ATP-bd"/>
</dbReference>
<reference evidence="8 9" key="2">
    <citation type="journal article" date="2014" name="Genome Announc.">
        <title>Complete Genome Sequence of the Subsurface, Mesophilic Sulfate-Reducing Bacterium Desulfovibrio aespoeensis Aspo-2.</title>
        <authorList>
            <person name="Pedersen K."/>
            <person name="Bengtsson A."/>
            <person name="Edlund J."/>
            <person name="Rabe L."/>
            <person name="Hazen T."/>
            <person name="Chakraborty R."/>
            <person name="Goodwin L."/>
            <person name="Shapiro N."/>
        </authorList>
    </citation>
    <scope>NUCLEOTIDE SEQUENCE [LARGE SCALE GENOMIC DNA]</scope>
    <source>
        <strain evidence="9">ATCC 700646 / DSM 10631 / Aspo-2</strain>
    </source>
</reference>
<dbReference type="FunFam" id="3.40.50.300:FF:000056">
    <property type="entry name" value="Cell division ATP-binding protein FtsE"/>
    <property type="match status" value="1"/>
</dbReference>
<dbReference type="Pfam" id="PF00005">
    <property type="entry name" value="ABC_tran"/>
    <property type="match status" value="1"/>
</dbReference>
<proteinExistence type="inferred from homology"/>
<evidence type="ECO:0000256" key="1">
    <source>
        <dbReference type="ARBA" id="ARBA00002579"/>
    </source>
</evidence>
<evidence type="ECO:0000313" key="9">
    <source>
        <dbReference type="Proteomes" id="UP000002191"/>
    </source>
</evidence>
<dbReference type="SMART" id="SM00382">
    <property type="entry name" value="AAA"/>
    <property type="match status" value="1"/>
</dbReference>
<dbReference type="InterPro" id="IPR017871">
    <property type="entry name" value="ABC_transporter-like_CS"/>
</dbReference>
<feature type="domain" description="ABC transporter" evidence="7">
    <location>
        <begin position="2"/>
        <end position="220"/>
    </location>
</feature>
<name>E6VWZ5_PSEA9</name>
<dbReference type="STRING" id="643562.Daes_0376"/>
<evidence type="ECO:0000259" key="7">
    <source>
        <dbReference type="PROSITE" id="PS50893"/>
    </source>
</evidence>
<reference evidence="9" key="1">
    <citation type="submission" date="2010-12" db="EMBL/GenBank/DDBJ databases">
        <title>Complete sequence of Desulfovibrio aespoeensis Aspo-2.</title>
        <authorList>
            <consortium name="US DOE Joint Genome Institute"/>
            <person name="Lucas S."/>
            <person name="Copeland A."/>
            <person name="Lapidus A."/>
            <person name="Cheng J.-F."/>
            <person name="Goodwin L."/>
            <person name="Pitluck S."/>
            <person name="Chertkov O."/>
            <person name="Misra M."/>
            <person name="Detter J.C."/>
            <person name="Han C."/>
            <person name="Tapia R."/>
            <person name="Land M."/>
            <person name="Hauser L."/>
            <person name="Kyrpides N."/>
            <person name="Ivanova N."/>
            <person name="Ovchinnikova G."/>
            <person name="Pedersen K."/>
            <person name="Jagevall S."/>
            <person name="Hazen T."/>
            <person name="Woyke T."/>
        </authorList>
    </citation>
    <scope>NUCLEOTIDE SEQUENCE [LARGE SCALE GENOMIC DNA]</scope>
    <source>
        <strain evidence="9">ATCC 700646 / DSM 10631 / Aspo-2</strain>
    </source>
</reference>
<dbReference type="PANTHER" id="PTHR24220">
    <property type="entry name" value="IMPORT ATP-BINDING PROTEIN"/>
    <property type="match status" value="1"/>
</dbReference>
<dbReference type="KEGG" id="das:Daes_0376"/>
<evidence type="ECO:0000256" key="3">
    <source>
        <dbReference type="ARBA" id="ARBA00020019"/>
    </source>
</evidence>
<keyword evidence="5" id="KW-0547">Nucleotide-binding</keyword>
<dbReference type="GO" id="GO:0016887">
    <property type="term" value="F:ATP hydrolysis activity"/>
    <property type="evidence" value="ECO:0007669"/>
    <property type="project" value="InterPro"/>
</dbReference>
<keyword evidence="6" id="KW-0067">ATP-binding</keyword>
<dbReference type="OrthoDB" id="9809450at2"/>
<dbReference type="PANTHER" id="PTHR24220:SF689">
    <property type="entry name" value="LIPOPROTEIN-RELEASING SYSTEM ATP-BINDING PROTEIN LOLD"/>
    <property type="match status" value="1"/>
</dbReference>
<dbReference type="eggNOG" id="COG1136">
    <property type="taxonomic scope" value="Bacteria"/>
</dbReference>
<dbReference type="CDD" id="cd03255">
    <property type="entry name" value="ABC_MJ0796_LolCDE_FtsE"/>
    <property type="match status" value="1"/>
</dbReference>
<evidence type="ECO:0000313" key="8">
    <source>
        <dbReference type="EMBL" id="ADU61401.1"/>
    </source>
</evidence>
<dbReference type="Gene3D" id="3.40.50.300">
    <property type="entry name" value="P-loop containing nucleotide triphosphate hydrolases"/>
    <property type="match status" value="1"/>
</dbReference>
<evidence type="ECO:0000256" key="5">
    <source>
        <dbReference type="ARBA" id="ARBA00022741"/>
    </source>
</evidence>
<dbReference type="InterPro" id="IPR003439">
    <property type="entry name" value="ABC_transporter-like_ATP-bd"/>
</dbReference>
<dbReference type="PROSITE" id="PS00211">
    <property type="entry name" value="ABC_TRANSPORTER_1"/>
    <property type="match status" value="1"/>
</dbReference>
<accession>E6VWZ5</accession>
<evidence type="ECO:0000256" key="2">
    <source>
        <dbReference type="ARBA" id="ARBA00005417"/>
    </source>
</evidence>
<dbReference type="AlphaFoldDB" id="E6VWZ5"/>
<dbReference type="EMBL" id="CP002431">
    <property type="protein sequence ID" value="ADU61401.1"/>
    <property type="molecule type" value="Genomic_DNA"/>
</dbReference>
<evidence type="ECO:0000256" key="6">
    <source>
        <dbReference type="ARBA" id="ARBA00022840"/>
    </source>
</evidence>
<dbReference type="Proteomes" id="UP000002191">
    <property type="component" value="Chromosome"/>
</dbReference>
<keyword evidence="4" id="KW-0813">Transport</keyword>
<dbReference type="SUPFAM" id="SSF52540">
    <property type="entry name" value="P-loop containing nucleoside triphosphate hydrolases"/>
    <property type="match status" value="1"/>
</dbReference>
<dbReference type="RefSeq" id="WP_013513338.1">
    <property type="nucleotide sequence ID" value="NC_014844.1"/>
</dbReference>
<dbReference type="PROSITE" id="PS50893">
    <property type="entry name" value="ABC_TRANSPORTER_2"/>
    <property type="match status" value="1"/>
</dbReference>
<dbReference type="GO" id="GO:0005886">
    <property type="term" value="C:plasma membrane"/>
    <property type="evidence" value="ECO:0007669"/>
    <property type="project" value="TreeGrafter"/>
</dbReference>
<keyword evidence="9" id="KW-1185">Reference proteome</keyword>
<dbReference type="HOGENOM" id="CLU_000604_1_22_7"/>
<dbReference type="InterPro" id="IPR003593">
    <property type="entry name" value="AAA+_ATPase"/>
</dbReference>
<evidence type="ECO:0000256" key="4">
    <source>
        <dbReference type="ARBA" id="ARBA00022448"/>
    </source>
</evidence>
<comment type="similarity">
    <text evidence="2">Belongs to the ABC transporter superfamily.</text>
</comment>
<dbReference type="InterPro" id="IPR027417">
    <property type="entry name" value="P-loop_NTPase"/>
</dbReference>
<sequence length="220" mass="23977">MLEARNIVKTFHSQGVESRALDRAHLSVEPGEFVSIVGRSGSGKTTFLNVLSTLLTPDAGQLLYRGEDVTGFSAARLNRLRRQDFAVVFQFHYLLPCLSARENVLLPYLNSLKPVPAEVRKRADACLDRVGLGGKEAKLPGHLSGGEQQRVAIARALVKQSAVLFADEPTGNLDRATGESVMDLLADLRRDGLSIVMVTHDPEYAARADRMVHMADGTVV</sequence>
<dbReference type="GO" id="GO:0005524">
    <property type="term" value="F:ATP binding"/>
    <property type="evidence" value="ECO:0007669"/>
    <property type="project" value="UniProtKB-KW"/>
</dbReference>